<feature type="region of interest" description="Disordered" evidence="1">
    <location>
        <begin position="95"/>
        <end position="127"/>
    </location>
</feature>
<name>A0A5A7SWX0_CUCMM</name>
<comment type="caution">
    <text evidence="2">The sequence shown here is derived from an EMBL/GenBank/DDBJ whole genome shotgun (WGS) entry which is preliminary data.</text>
</comment>
<gene>
    <name evidence="2" type="ORF">E6C27_scaffold403G00240</name>
</gene>
<protein>
    <submittedName>
        <fullName evidence="2">Uncharacterized protein</fullName>
    </submittedName>
</protein>
<dbReference type="Proteomes" id="UP000321393">
    <property type="component" value="Unassembled WGS sequence"/>
</dbReference>
<accession>A0A5A7SWX0</accession>
<proteinExistence type="predicted"/>
<sequence length="231" mass="25500">MSRKGFAKLAKEMKASTSSGGLIDRALVWKKARTTKDGEISNTDTKKVANKITYYRKSLEGMIHREGFEGCVNMSHRVNNSTLQERNERRVPKVATKGETTDESKIKSQMASKSIDTSNDANDHDTEEENIQVLEEEVEIEDLTIEKQDKVGDENKDVCVSTGTSTKVKDGTSYRLAIGTKDNVVGAGTIFDYDIDGDNMKVSVDMVVDGNCFIPVPTREGMTMLSQEVGS</sequence>
<evidence type="ECO:0000313" key="2">
    <source>
        <dbReference type="EMBL" id="KAA0035752.1"/>
    </source>
</evidence>
<dbReference type="EMBL" id="SSTE01019905">
    <property type="protein sequence ID" value="KAA0035752.1"/>
    <property type="molecule type" value="Genomic_DNA"/>
</dbReference>
<evidence type="ECO:0000256" key="1">
    <source>
        <dbReference type="SAM" id="MobiDB-lite"/>
    </source>
</evidence>
<dbReference type="OrthoDB" id="1436361at2759"/>
<dbReference type="AlphaFoldDB" id="A0A5A7SWX0"/>
<organism evidence="2 3">
    <name type="scientific">Cucumis melo var. makuwa</name>
    <name type="common">Oriental melon</name>
    <dbReference type="NCBI Taxonomy" id="1194695"/>
    <lineage>
        <taxon>Eukaryota</taxon>
        <taxon>Viridiplantae</taxon>
        <taxon>Streptophyta</taxon>
        <taxon>Embryophyta</taxon>
        <taxon>Tracheophyta</taxon>
        <taxon>Spermatophyta</taxon>
        <taxon>Magnoliopsida</taxon>
        <taxon>eudicotyledons</taxon>
        <taxon>Gunneridae</taxon>
        <taxon>Pentapetalae</taxon>
        <taxon>rosids</taxon>
        <taxon>fabids</taxon>
        <taxon>Cucurbitales</taxon>
        <taxon>Cucurbitaceae</taxon>
        <taxon>Benincaseae</taxon>
        <taxon>Cucumis</taxon>
    </lineage>
</organism>
<reference evidence="2 3" key="1">
    <citation type="submission" date="2019-08" db="EMBL/GenBank/DDBJ databases">
        <title>Draft genome sequences of two oriental melons (Cucumis melo L. var makuwa).</title>
        <authorList>
            <person name="Kwon S.-Y."/>
        </authorList>
    </citation>
    <scope>NUCLEOTIDE SEQUENCE [LARGE SCALE GENOMIC DNA]</scope>
    <source>
        <strain evidence="3">cv. SW 3</strain>
        <tissue evidence="2">Leaf</tissue>
    </source>
</reference>
<feature type="compositionally biased region" description="Polar residues" evidence="1">
    <location>
        <begin position="107"/>
        <end position="120"/>
    </location>
</feature>
<evidence type="ECO:0000313" key="3">
    <source>
        <dbReference type="Proteomes" id="UP000321393"/>
    </source>
</evidence>